<gene>
    <name evidence="1" type="ORF">G3I71_25100</name>
</gene>
<organism evidence="1">
    <name type="scientific">Streptomyces sp. SID12501</name>
    <dbReference type="NCBI Taxonomy" id="2706042"/>
    <lineage>
        <taxon>Bacteria</taxon>
        <taxon>Bacillati</taxon>
        <taxon>Actinomycetota</taxon>
        <taxon>Actinomycetes</taxon>
        <taxon>Kitasatosporales</taxon>
        <taxon>Streptomycetaceae</taxon>
        <taxon>Streptomyces</taxon>
    </lineage>
</organism>
<comment type="caution">
    <text evidence="1">The sequence shown here is derived from an EMBL/GenBank/DDBJ whole genome shotgun (WGS) entry which is preliminary data.</text>
</comment>
<dbReference type="InterPro" id="IPR045732">
    <property type="entry name" value="DUF6086"/>
</dbReference>
<sequence>MYASLARGTAEFLELPSGLTPNAQGGCDVDPMAFRSFVERLYRTYSATDNELLHGPAHGLLLTSLVLLDRAEGSIPLRPEHEDAFTREKAALARSMATL</sequence>
<reference evidence="1" key="1">
    <citation type="submission" date="2020-01" db="EMBL/GenBank/DDBJ databases">
        <title>Insect and environment-associated Actinomycetes.</title>
        <authorList>
            <person name="Currrie C."/>
            <person name="Chevrette M."/>
            <person name="Carlson C."/>
            <person name="Stubbendieck R."/>
            <person name="Wendt-Pienkowski E."/>
        </authorList>
    </citation>
    <scope>NUCLEOTIDE SEQUENCE</scope>
    <source>
        <strain evidence="1">SID12501</strain>
    </source>
</reference>
<name>A0A6B3BXD9_9ACTN</name>
<dbReference type="Pfam" id="PF19564">
    <property type="entry name" value="DUF6086"/>
    <property type="match status" value="1"/>
</dbReference>
<dbReference type="EMBL" id="JAAGLU010000021">
    <property type="protein sequence ID" value="NEC89015.1"/>
    <property type="molecule type" value="Genomic_DNA"/>
</dbReference>
<evidence type="ECO:0000313" key="1">
    <source>
        <dbReference type="EMBL" id="NEC89015.1"/>
    </source>
</evidence>
<dbReference type="RefSeq" id="WP_164317491.1">
    <property type="nucleotide sequence ID" value="NZ_JAAGLU010000021.1"/>
</dbReference>
<protein>
    <submittedName>
        <fullName evidence="1">Uncharacterized protein</fullName>
    </submittedName>
</protein>
<proteinExistence type="predicted"/>
<dbReference type="AlphaFoldDB" id="A0A6B3BXD9"/>
<accession>A0A6B3BXD9</accession>